<dbReference type="Gene3D" id="2.170.15.10">
    <property type="entry name" value="Proaerolysin, chain A, domain 3"/>
    <property type="match status" value="1"/>
</dbReference>
<dbReference type="CDD" id="cd20235">
    <property type="entry name" value="PFM_spherulin-2a-like"/>
    <property type="match status" value="1"/>
</dbReference>
<sequence length="289" mass="32642">MDFKVLMLVLVIKVVTGHIGIDITVDENEKVNINYLGSEQELISDNDIKLFKVDRLHTAVQQHLGKKPKDVYLRSPTPWGDLYKTYGWQPVKRILSIKSARVLHLNMKPVIVLSHDFENFSNRTVKVNTGITQSVENTLTTSWTKEQEFTVSQEFEYEFNVGFSKAKGVTGFSFTNTWGVSEEKSKTQTIGSNSGMETELQPGQAVTAVLSATAGFLEIEVIHKASLTGNLVVNYRKPYRGHHFWSPLIQDVMKSGNMNNEVTSTERIKFGFHVHAFLKTYDKKTGLPV</sequence>
<evidence type="ECO:0000313" key="2">
    <source>
        <dbReference type="EMBL" id="KAF9410096.1"/>
    </source>
</evidence>
<comment type="caution">
    <text evidence="2">The sequence shown here is derived from an EMBL/GenBank/DDBJ whole genome shotgun (WGS) entry which is preliminary data.</text>
</comment>
<keyword evidence="1" id="KW-0732">Signal</keyword>
<evidence type="ECO:0000313" key="3">
    <source>
        <dbReference type="Proteomes" id="UP000648187"/>
    </source>
</evidence>
<protein>
    <submittedName>
        <fullName evidence="2">Uncharacterized protein</fullName>
    </submittedName>
</protein>
<dbReference type="EMBL" id="JACKWZ010000278">
    <property type="protein sequence ID" value="KAF9410096.1"/>
    <property type="molecule type" value="Genomic_DNA"/>
</dbReference>
<name>A0A835G994_SPOEX</name>
<proteinExistence type="predicted"/>
<accession>A0A835G994</accession>
<feature type="signal peptide" evidence="1">
    <location>
        <begin position="1"/>
        <end position="17"/>
    </location>
</feature>
<dbReference type="SUPFAM" id="SSF56973">
    <property type="entry name" value="Aerolisin/ETX pore-forming domain"/>
    <property type="match status" value="1"/>
</dbReference>
<dbReference type="Proteomes" id="UP000648187">
    <property type="component" value="Unassembled WGS sequence"/>
</dbReference>
<organism evidence="2 3">
    <name type="scientific">Spodoptera exigua</name>
    <name type="common">Beet armyworm</name>
    <name type="synonym">Noctua fulgens</name>
    <dbReference type="NCBI Taxonomy" id="7107"/>
    <lineage>
        <taxon>Eukaryota</taxon>
        <taxon>Metazoa</taxon>
        <taxon>Ecdysozoa</taxon>
        <taxon>Arthropoda</taxon>
        <taxon>Hexapoda</taxon>
        <taxon>Insecta</taxon>
        <taxon>Pterygota</taxon>
        <taxon>Neoptera</taxon>
        <taxon>Endopterygota</taxon>
        <taxon>Lepidoptera</taxon>
        <taxon>Glossata</taxon>
        <taxon>Ditrysia</taxon>
        <taxon>Noctuoidea</taxon>
        <taxon>Noctuidae</taxon>
        <taxon>Amphipyrinae</taxon>
        <taxon>Spodoptera</taxon>
    </lineage>
</organism>
<reference evidence="2" key="1">
    <citation type="submission" date="2020-08" db="EMBL/GenBank/DDBJ databases">
        <title>Spodoptera exigua strain:BAW_Kor-Di-RS1 Genome sequencing and assembly.</title>
        <authorList>
            <person name="Kim J."/>
            <person name="Nam H.Y."/>
            <person name="Kwon M."/>
            <person name="Choi J.H."/>
            <person name="Cho S.R."/>
            <person name="Kim G.-H."/>
        </authorList>
    </citation>
    <scope>NUCLEOTIDE SEQUENCE</scope>
    <source>
        <strain evidence="2">BAW_Kor-Di-RS1</strain>
        <tissue evidence="2">Whole-body</tissue>
    </source>
</reference>
<keyword evidence="3" id="KW-1185">Reference proteome</keyword>
<feature type="chain" id="PRO_5032816027" evidence="1">
    <location>
        <begin position="18"/>
        <end position="289"/>
    </location>
</feature>
<evidence type="ECO:0000256" key="1">
    <source>
        <dbReference type="SAM" id="SignalP"/>
    </source>
</evidence>
<gene>
    <name evidence="2" type="ORF">HW555_010727</name>
</gene>
<dbReference type="AlphaFoldDB" id="A0A835G994"/>